<comment type="caution">
    <text evidence="1">The sequence shown here is derived from an EMBL/GenBank/DDBJ whole genome shotgun (WGS) entry which is preliminary data.</text>
</comment>
<keyword evidence="2" id="KW-1185">Reference proteome</keyword>
<organism evidence="1 2">
    <name type="scientific">Triangularia setosa</name>
    <dbReference type="NCBI Taxonomy" id="2587417"/>
    <lineage>
        <taxon>Eukaryota</taxon>
        <taxon>Fungi</taxon>
        <taxon>Dikarya</taxon>
        <taxon>Ascomycota</taxon>
        <taxon>Pezizomycotina</taxon>
        <taxon>Sordariomycetes</taxon>
        <taxon>Sordariomycetidae</taxon>
        <taxon>Sordariales</taxon>
        <taxon>Podosporaceae</taxon>
        <taxon>Triangularia</taxon>
    </lineage>
</organism>
<sequence>MCDFIQRRHSCGHFRFIASRWCHDYIATHIRCDPNILYFESVDALCGDCKLKDAPPCHWESMIKRKQNGSLSFF</sequence>
<dbReference type="Proteomes" id="UP001302321">
    <property type="component" value="Unassembled WGS sequence"/>
</dbReference>
<reference evidence="1" key="2">
    <citation type="submission" date="2023-05" db="EMBL/GenBank/DDBJ databases">
        <authorList>
            <consortium name="Lawrence Berkeley National Laboratory"/>
            <person name="Steindorff A."/>
            <person name="Hensen N."/>
            <person name="Bonometti L."/>
            <person name="Westerberg I."/>
            <person name="Brannstrom I.O."/>
            <person name="Guillou S."/>
            <person name="Cros-Aarteil S."/>
            <person name="Calhoun S."/>
            <person name="Haridas S."/>
            <person name="Kuo A."/>
            <person name="Mondo S."/>
            <person name="Pangilinan J."/>
            <person name="Riley R."/>
            <person name="Labutti K."/>
            <person name="Andreopoulos B."/>
            <person name="Lipzen A."/>
            <person name="Chen C."/>
            <person name="Yanf M."/>
            <person name="Daum C."/>
            <person name="Ng V."/>
            <person name="Clum A."/>
            <person name="Ohm R."/>
            <person name="Martin F."/>
            <person name="Silar P."/>
            <person name="Natvig D."/>
            <person name="Lalanne C."/>
            <person name="Gautier V."/>
            <person name="Ament-Velasquez S.L."/>
            <person name="Kruys A."/>
            <person name="Hutchinson M.I."/>
            <person name="Powell A.J."/>
            <person name="Barry K."/>
            <person name="Miller A.N."/>
            <person name="Grigoriev I.V."/>
            <person name="Debuchy R."/>
            <person name="Gladieux P."/>
            <person name="Thoren M.H."/>
            <person name="Johannesson H."/>
        </authorList>
    </citation>
    <scope>NUCLEOTIDE SEQUENCE</scope>
    <source>
        <strain evidence="1">CBS 892.96</strain>
    </source>
</reference>
<dbReference type="AlphaFoldDB" id="A0AAN6W868"/>
<gene>
    <name evidence="1" type="ORF">QBC36DRAFT_327731</name>
</gene>
<protein>
    <submittedName>
        <fullName evidence="1">Uncharacterized protein</fullName>
    </submittedName>
</protein>
<reference evidence="1" key="1">
    <citation type="journal article" date="2023" name="Mol. Phylogenet. Evol.">
        <title>Genome-scale phylogeny and comparative genomics of the fungal order Sordariales.</title>
        <authorList>
            <person name="Hensen N."/>
            <person name="Bonometti L."/>
            <person name="Westerberg I."/>
            <person name="Brannstrom I.O."/>
            <person name="Guillou S."/>
            <person name="Cros-Aarteil S."/>
            <person name="Calhoun S."/>
            <person name="Haridas S."/>
            <person name="Kuo A."/>
            <person name="Mondo S."/>
            <person name="Pangilinan J."/>
            <person name="Riley R."/>
            <person name="LaButti K."/>
            <person name="Andreopoulos B."/>
            <person name="Lipzen A."/>
            <person name="Chen C."/>
            <person name="Yan M."/>
            <person name="Daum C."/>
            <person name="Ng V."/>
            <person name="Clum A."/>
            <person name="Steindorff A."/>
            <person name="Ohm R.A."/>
            <person name="Martin F."/>
            <person name="Silar P."/>
            <person name="Natvig D.O."/>
            <person name="Lalanne C."/>
            <person name="Gautier V."/>
            <person name="Ament-Velasquez S.L."/>
            <person name="Kruys A."/>
            <person name="Hutchinson M.I."/>
            <person name="Powell A.J."/>
            <person name="Barry K."/>
            <person name="Miller A.N."/>
            <person name="Grigoriev I.V."/>
            <person name="Debuchy R."/>
            <person name="Gladieux P."/>
            <person name="Hiltunen Thoren M."/>
            <person name="Johannesson H."/>
        </authorList>
    </citation>
    <scope>NUCLEOTIDE SEQUENCE</scope>
    <source>
        <strain evidence="1">CBS 892.96</strain>
    </source>
</reference>
<accession>A0AAN6W868</accession>
<name>A0AAN6W868_9PEZI</name>
<evidence type="ECO:0000313" key="1">
    <source>
        <dbReference type="EMBL" id="KAK4177149.1"/>
    </source>
</evidence>
<evidence type="ECO:0000313" key="2">
    <source>
        <dbReference type="Proteomes" id="UP001302321"/>
    </source>
</evidence>
<proteinExistence type="predicted"/>
<dbReference type="EMBL" id="MU866174">
    <property type="protein sequence ID" value="KAK4177149.1"/>
    <property type="molecule type" value="Genomic_DNA"/>
</dbReference>